<protein>
    <submittedName>
        <fullName evidence="3">SDR family oxidoreductase</fullName>
    </submittedName>
</protein>
<dbReference type="SUPFAM" id="SSF51735">
    <property type="entry name" value="NAD(P)-binding Rossmann-fold domains"/>
    <property type="match status" value="1"/>
</dbReference>
<dbReference type="EMBL" id="CP042345">
    <property type="protein sequence ID" value="QEA16151.1"/>
    <property type="molecule type" value="Genomic_DNA"/>
</dbReference>
<dbReference type="PANTHER" id="PTHR24321:SF8">
    <property type="entry name" value="ESTRADIOL 17-BETA-DEHYDROGENASE 8-RELATED"/>
    <property type="match status" value="1"/>
</dbReference>
<dbReference type="PROSITE" id="PS00061">
    <property type="entry name" value="ADH_SHORT"/>
    <property type="match status" value="1"/>
</dbReference>
<accession>A0A5B8S3W9</accession>
<evidence type="ECO:0000313" key="3">
    <source>
        <dbReference type="EMBL" id="QEA16151.1"/>
    </source>
</evidence>
<dbReference type="InterPro" id="IPR020904">
    <property type="entry name" value="Sc_DH/Rdtase_CS"/>
</dbReference>
<dbReference type="Gene3D" id="3.40.50.720">
    <property type="entry name" value="NAD(P)-binding Rossmann-like Domain"/>
    <property type="match status" value="1"/>
</dbReference>
<organism evidence="3 4">
    <name type="scientific">Novosphingobium ginsenosidimutans</name>
    <dbReference type="NCBI Taxonomy" id="1176536"/>
    <lineage>
        <taxon>Bacteria</taxon>
        <taxon>Pseudomonadati</taxon>
        <taxon>Pseudomonadota</taxon>
        <taxon>Alphaproteobacteria</taxon>
        <taxon>Sphingomonadales</taxon>
        <taxon>Sphingomonadaceae</taxon>
        <taxon>Novosphingobium</taxon>
    </lineage>
</organism>
<dbReference type="AlphaFoldDB" id="A0A5B8S3W9"/>
<dbReference type="InterPro" id="IPR002347">
    <property type="entry name" value="SDR_fam"/>
</dbReference>
<keyword evidence="2" id="KW-0560">Oxidoreductase</keyword>
<dbReference type="RefSeq" id="WP_147090199.1">
    <property type="nucleotide sequence ID" value="NZ_BAABJD010000006.1"/>
</dbReference>
<dbReference type="Proteomes" id="UP000321172">
    <property type="component" value="Chromosome"/>
</dbReference>
<dbReference type="KEGG" id="ngf:FRF71_08390"/>
<gene>
    <name evidence="3" type="ORF">FRF71_08390</name>
</gene>
<dbReference type="PRINTS" id="PR00081">
    <property type="entry name" value="GDHRDH"/>
</dbReference>
<name>A0A5B8S3W9_9SPHN</name>
<keyword evidence="4" id="KW-1185">Reference proteome</keyword>
<dbReference type="GO" id="GO:0016491">
    <property type="term" value="F:oxidoreductase activity"/>
    <property type="evidence" value="ECO:0007669"/>
    <property type="project" value="UniProtKB-KW"/>
</dbReference>
<dbReference type="OrthoDB" id="5457012at2"/>
<proteinExistence type="inferred from homology"/>
<comment type="similarity">
    <text evidence="1">Belongs to the short-chain dehydrogenases/reductases (SDR) family.</text>
</comment>
<evidence type="ECO:0000313" key="4">
    <source>
        <dbReference type="Proteomes" id="UP000321172"/>
    </source>
</evidence>
<reference evidence="3 4" key="1">
    <citation type="journal article" date="2013" name="J. Microbiol. Biotechnol.">
        <title>Novosphingobium ginsenosidimutans sp. nov., with the ability to convert ginsenoside.</title>
        <authorList>
            <person name="Kim J.K."/>
            <person name="He D."/>
            <person name="Liu Q.M."/>
            <person name="Park H.Y."/>
            <person name="Jung M.S."/>
            <person name="Yoon M.H."/>
            <person name="Kim S.C."/>
            <person name="Im W.T."/>
        </authorList>
    </citation>
    <scope>NUCLEOTIDE SEQUENCE [LARGE SCALE GENOMIC DNA]</scope>
    <source>
        <strain evidence="3 4">FW-6</strain>
    </source>
</reference>
<evidence type="ECO:0000256" key="1">
    <source>
        <dbReference type="ARBA" id="ARBA00006484"/>
    </source>
</evidence>
<dbReference type="InterPro" id="IPR036291">
    <property type="entry name" value="NAD(P)-bd_dom_sf"/>
</dbReference>
<dbReference type="PRINTS" id="PR00080">
    <property type="entry name" value="SDRFAMILY"/>
</dbReference>
<dbReference type="PANTHER" id="PTHR24321">
    <property type="entry name" value="DEHYDROGENASES, SHORT CHAIN"/>
    <property type="match status" value="1"/>
</dbReference>
<sequence>MGNLAGKVAIVTGAASGIGKATAIRLAADGAQVIATDLAPAPAYPAGIEFLQQDVADPARWAEVVDHAVSKHGRLDILVNNAGYTVQKSIENVTMADWDRGIGVLLTGVMLGCQTAIKAMKANPGGSCGAIVNVASTTAYAALPGDVTYTSAKSGVRMLTKSVAVHCAQQGYNIRCNAMVPGATDTGVFTKMDAIDPQLRHLVAKTSPLGRLADPAEIANAIAFLVSDGCGFMTGSELLVDGGALAVHPGF</sequence>
<dbReference type="Pfam" id="PF13561">
    <property type="entry name" value="adh_short_C2"/>
    <property type="match status" value="1"/>
</dbReference>
<dbReference type="FunFam" id="3.40.50.720:FF:000084">
    <property type="entry name" value="Short-chain dehydrogenase reductase"/>
    <property type="match status" value="1"/>
</dbReference>
<evidence type="ECO:0000256" key="2">
    <source>
        <dbReference type="ARBA" id="ARBA00023002"/>
    </source>
</evidence>